<name>A0ABQ5JPM8_9LACO</name>
<gene>
    <name evidence="6" type="primary">drrA</name>
    <name evidence="6" type="ORF">JCM31185_17530</name>
</gene>
<dbReference type="RefSeq" id="WP_407884635.1">
    <property type="nucleotide sequence ID" value="NZ_BQXO01000006.1"/>
</dbReference>
<dbReference type="EMBL" id="BQXO01000006">
    <property type="protein sequence ID" value="GKT06466.1"/>
    <property type="molecule type" value="Genomic_DNA"/>
</dbReference>
<comment type="similarity">
    <text evidence="1">Belongs to the ABC transporter superfamily.</text>
</comment>
<proteinExistence type="inferred from homology"/>
<feature type="domain" description="ABC transporter" evidence="5">
    <location>
        <begin position="5"/>
        <end position="233"/>
    </location>
</feature>
<dbReference type="InterPro" id="IPR050763">
    <property type="entry name" value="ABC_transporter_ATP-binding"/>
</dbReference>
<dbReference type="InterPro" id="IPR003439">
    <property type="entry name" value="ABC_transporter-like_ATP-bd"/>
</dbReference>
<dbReference type="SMART" id="SM00382">
    <property type="entry name" value="AAA"/>
    <property type="match status" value="1"/>
</dbReference>
<comment type="caution">
    <text evidence="6">The sequence shown here is derived from an EMBL/GenBank/DDBJ whole genome shotgun (WGS) entry which is preliminary data.</text>
</comment>
<dbReference type="InterPro" id="IPR003593">
    <property type="entry name" value="AAA+_ATPase"/>
</dbReference>
<reference evidence="6 7" key="1">
    <citation type="submission" date="2022-03" db="EMBL/GenBank/DDBJ databases">
        <title>Draft genome sequence of Furfurilactobacillus curtus JCM 31185.</title>
        <authorList>
            <person name="Suzuki S."/>
            <person name="Endo A."/>
            <person name="Kajikawa A."/>
        </authorList>
    </citation>
    <scope>NUCLEOTIDE SEQUENCE [LARGE SCALE GENOMIC DNA]</scope>
    <source>
        <strain evidence="6 7">JCM 31185</strain>
    </source>
</reference>
<dbReference type="SUPFAM" id="SSF52540">
    <property type="entry name" value="P-loop containing nucleoside triphosphate hydrolases"/>
    <property type="match status" value="1"/>
</dbReference>
<dbReference type="GO" id="GO:0005524">
    <property type="term" value="F:ATP binding"/>
    <property type="evidence" value="ECO:0007669"/>
    <property type="project" value="UniProtKB-KW"/>
</dbReference>
<protein>
    <submittedName>
        <fullName evidence="6">Daunorubicin resistance protein DrrA family ABC transporter ATP-binding protein</fullName>
    </submittedName>
</protein>
<keyword evidence="3" id="KW-0547">Nucleotide-binding</keyword>
<evidence type="ECO:0000259" key="5">
    <source>
        <dbReference type="PROSITE" id="PS50893"/>
    </source>
</evidence>
<dbReference type="Gene3D" id="3.40.50.300">
    <property type="entry name" value="P-loop containing nucleotide triphosphate hydrolases"/>
    <property type="match status" value="1"/>
</dbReference>
<evidence type="ECO:0000256" key="4">
    <source>
        <dbReference type="ARBA" id="ARBA00022840"/>
    </source>
</evidence>
<evidence type="ECO:0000256" key="1">
    <source>
        <dbReference type="ARBA" id="ARBA00005417"/>
    </source>
</evidence>
<dbReference type="InterPro" id="IPR027417">
    <property type="entry name" value="P-loop_NTPase"/>
</dbReference>
<keyword evidence="4 6" id="KW-0067">ATP-binding</keyword>
<evidence type="ECO:0000256" key="3">
    <source>
        <dbReference type="ARBA" id="ARBA00022741"/>
    </source>
</evidence>
<dbReference type="PANTHER" id="PTHR42711">
    <property type="entry name" value="ABC TRANSPORTER ATP-BINDING PROTEIN"/>
    <property type="match status" value="1"/>
</dbReference>
<dbReference type="PANTHER" id="PTHR42711:SF5">
    <property type="entry name" value="ABC TRANSPORTER ATP-BINDING PROTEIN NATA"/>
    <property type="match status" value="1"/>
</dbReference>
<dbReference type="Proteomes" id="UP001628078">
    <property type="component" value="Unassembled WGS sequence"/>
</dbReference>
<sequence length="305" mass="34044">MTVAIKIDHLQKSFGRKHILQDVSLKINSGEIFTLLGENGAGKTTLIEILTTLIPSDAGRIFYGDLSLTGHGAKIRQQISVNAQATTVDANLTGRQNLTFSAKLRDVPDVKQTLNDLIARFDLASFVDQKVATYSGSMRRRLDIAMSLIGDASITFLDKPTTSVDPKIRLEIWQMIREIKQTGRTIFLTTQYLDEADALADHIAFLHHDKIVLDGTPDQLKHQQQAQYQLTVTPAVVSQLHAQFNAQGLPLQFTDNTVIFATDQLAQILQAITTVQQPIESLQRVEHNLEELFLTITQHDRHEIA</sequence>
<evidence type="ECO:0000313" key="7">
    <source>
        <dbReference type="Proteomes" id="UP001628078"/>
    </source>
</evidence>
<organism evidence="6 7">
    <name type="scientific">Furfurilactobacillus curtus</name>
    <dbReference type="NCBI Taxonomy" id="1746200"/>
    <lineage>
        <taxon>Bacteria</taxon>
        <taxon>Bacillati</taxon>
        <taxon>Bacillota</taxon>
        <taxon>Bacilli</taxon>
        <taxon>Lactobacillales</taxon>
        <taxon>Lactobacillaceae</taxon>
        <taxon>Furfurilactobacillus</taxon>
    </lineage>
</organism>
<dbReference type="PROSITE" id="PS50893">
    <property type="entry name" value="ABC_TRANSPORTER_2"/>
    <property type="match status" value="1"/>
</dbReference>
<dbReference type="Pfam" id="PF00005">
    <property type="entry name" value="ABC_tran"/>
    <property type="match status" value="1"/>
</dbReference>
<evidence type="ECO:0000313" key="6">
    <source>
        <dbReference type="EMBL" id="GKT06466.1"/>
    </source>
</evidence>
<evidence type="ECO:0000256" key="2">
    <source>
        <dbReference type="ARBA" id="ARBA00022448"/>
    </source>
</evidence>
<keyword evidence="2" id="KW-0813">Transport</keyword>
<accession>A0ABQ5JPM8</accession>
<keyword evidence="7" id="KW-1185">Reference proteome</keyword>